<comment type="caution">
    <text evidence="3">The sequence shown here is derived from an EMBL/GenBank/DDBJ whole genome shotgun (WGS) entry which is preliminary data.</text>
</comment>
<keyword evidence="4" id="KW-1185">Reference proteome</keyword>
<keyword evidence="2" id="KW-0472">Membrane</keyword>
<gene>
    <name evidence="3" type="ORF">GCM10009817_12820</name>
</gene>
<feature type="compositionally biased region" description="Low complexity" evidence="1">
    <location>
        <begin position="9"/>
        <end position="21"/>
    </location>
</feature>
<dbReference type="RefSeq" id="WP_344059617.1">
    <property type="nucleotide sequence ID" value="NZ_BAAAPU010000004.1"/>
</dbReference>
<evidence type="ECO:0000313" key="4">
    <source>
        <dbReference type="Proteomes" id="UP001500013"/>
    </source>
</evidence>
<evidence type="ECO:0000256" key="1">
    <source>
        <dbReference type="SAM" id="MobiDB-lite"/>
    </source>
</evidence>
<name>A0ABP5D4Q1_9MICO</name>
<keyword evidence="2" id="KW-0812">Transmembrane</keyword>
<evidence type="ECO:0008006" key="5">
    <source>
        <dbReference type="Google" id="ProtNLM"/>
    </source>
</evidence>
<feature type="transmembrane region" description="Helical" evidence="2">
    <location>
        <begin position="122"/>
        <end position="145"/>
    </location>
</feature>
<feature type="region of interest" description="Disordered" evidence="1">
    <location>
        <begin position="1"/>
        <end position="21"/>
    </location>
</feature>
<feature type="transmembrane region" description="Helical" evidence="2">
    <location>
        <begin position="56"/>
        <end position="74"/>
    </location>
</feature>
<feature type="transmembrane region" description="Helical" evidence="2">
    <location>
        <begin position="86"/>
        <end position="110"/>
    </location>
</feature>
<proteinExistence type="predicted"/>
<evidence type="ECO:0000313" key="3">
    <source>
        <dbReference type="EMBL" id="GAA1974076.1"/>
    </source>
</evidence>
<protein>
    <recommendedName>
        <fullName evidence="5">DUF1345 domain-containing protein</fullName>
    </recommendedName>
</protein>
<sequence>MPSDPPADPDSVVSGGSGGARDSSAQETYLWPLSALVLVILPQVLVPSNYRNGPPLAVPAVEAVVALMLIVIAAKPGPVPRAARPLILSLFGVLIMANTGAASRLVVLVLRSTPPGQTPPTVTQLLVTAVTILATNIVTFGLVYWQIDGGGPRARQTGASRYPDFLFPQSDTEGLAPPGWQPRFGDHLYVSFTNVVAFSPTDTLPLTRRVKALMAVQSMISLSVLVVVLSRVINILPS</sequence>
<dbReference type="EMBL" id="BAAAPU010000004">
    <property type="protein sequence ID" value="GAA1974076.1"/>
    <property type="molecule type" value="Genomic_DNA"/>
</dbReference>
<organism evidence="3 4">
    <name type="scientific">Terrabacter lapilli</name>
    <dbReference type="NCBI Taxonomy" id="436231"/>
    <lineage>
        <taxon>Bacteria</taxon>
        <taxon>Bacillati</taxon>
        <taxon>Actinomycetota</taxon>
        <taxon>Actinomycetes</taxon>
        <taxon>Micrococcales</taxon>
        <taxon>Intrasporangiaceae</taxon>
        <taxon>Terrabacter</taxon>
    </lineage>
</organism>
<evidence type="ECO:0000256" key="2">
    <source>
        <dbReference type="SAM" id="Phobius"/>
    </source>
</evidence>
<dbReference type="Proteomes" id="UP001500013">
    <property type="component" value="Unassembled WGS sequence"/>
</dbReference>
<keyword evidence="2" id="KW-1133">Transmembrane helix</keyword>
<feature type="transmembrane region" description="Helical" evidence="2">
    <location>
        <begin position="212"/>
        <end position="233"/>
    </location>
</feature>
<reference evidence="4" key="1">
    <citation type="journal article" date="2019" name="Int. J. Syst. Evol. Microbiol.">
        <title>The Global Catalogue of Microorganisms (GCM) 10K type strain sequencing project: providing services to taxonomists for standard genome sequencing and annotation.</title>
        <authorList>
            <consortium name="The Broad Institute Genomics Platform"/>
            <consortium name="The Broad Institute Genome Sequencing Center for Infectious Disease"/>
            <person name="Wu L."/>
            <person name="Ma J."/>
        </authorList>
    </citation>
    <scope>NUCLEOTIDE SEQUENCE [LARGE SCALE GENOMIC DNA]</scope>
    <source>
        <strain evidence="4">JCM 15628</strain>
    </source>
</reference>
<accession>A0ABP5D4Q1</accession>